<organism evidence="1">
    <name type="scientific">viral metagenome</name>
    <dbReference type="NCBI Taxonomy" id="1070528"/>
    <lineage>
        <taxon>unclassified sequences</taxon>
        <taxon>metagenomes</taxon>
        <taxon>organismal metagenomes</taxon>
    </lineage>
</organism>
<protein>
    <recommendedName>
        <fullName evidence="2">Glycosyltransferase</fullName>
    </recommendedName>
</protein>
<evidence type="ECO:0000313" key="1">
    <source>
        <dbReference type="EMBL" id="QHU33016.1"/>
    </source>
</evidence>
<dbReference type="EMBL" id="MN740556">
    <property type="protein sequence ID" value="QHU33016.1"/>
    <property type="molecule type" value="Genomic_DNA"/>
</dbReference>
<proteinExistence type="predicted"/>
<dbReference type="InterPro" id="IPR029044">
    <property type="entry name" value="Nucleotide-diphossugar_trans"/>
</dbReference>
<dbReference type="AlphaFoldDB" id="A0A6C0LQ55"/>
<reference evidence="1" key="1">
    <citation type="journal article" date="2020" name="Nature">
        <title>Giant virus diversity and host interactions through global metagenomics.</title>
        <authorList>
            <person name="Schulz F."/>
            <person name="Roux S."/>
            <person name="Paez-Espino D."/>
            <person name="Jungbluth S."/>
            <person name="Walsh D.A."/>
            <person name="Denef V.J."/>
            <person name="McMahon K.D."/>
            <person name="Konstantinidis K.T."/>
            <person name="Eloe-Fadrosh E.A."/>
            <person name="Kyrpides N.C."/>
            <person name="Woyke T."/>
        </authorList>
    </citation>
    <scope>NUCLEOTIDE SEQUENCE</scope>
    <source>
        <strain evidence="1">GVMAG-S-1014582-52</strain>
    </source>
</reference>
<accession>A0A6C0LQ55</accession>
<sequence>MISKKWNLVCFIPDLNDPVEYQLFRLNLITFMNELKIDKIFIYSDHNLSELVCENNLIKIFPTIDKRLTVIHMLLEKKMNFIYLSMNRIACLSNHRITQQLDINVNILADIHVINSRTMINTNLMIFPFSLENEKIIEQVVDFSTKLNENEYDDRTITSISLSEILLKNDFQFESICDNIYLKSFINYSDDDIHQIQTNVHELISLKKNIDWKSLIKQRQLNPHLFNDRLIFSKIILHEKNGSLINYANSRYLYYPTLDMQFDNPKHIEHVTFDKINVFHSFNTNNFSDISIDRMNIQSKMYKRFNNKMSGLFVMKMNNSYKIPKFFHHIWIDTNPVDSYIKAWKYVLKSPWEYKIWNVEDIINEANDNWKSLFKNKTDKLFIASMIILMKYGGVIVDSFSLPQKIIPDEILSHEMIIGFLDEYQYGLKLSYRFIASIKMDDIFYNNIYSILSNNESIDTYLLSNKCVTVYPSYYFNPKLSGLPSDFIKFSVCIHLWKK</sequence>
<name>A0A6C0LQ55_9ZZZZ</name>
<dbReference type="SUPFAM" id="SSF53448">
    <property type="entry name" value="Nucleotide-diphospho-sugar transferases"/>
    <property type="match status" value="1"/>
</dbReference>
<evidence type="ECO:0008006" key="2">
    <source>
        <dbReference type="Google" id="ProtNLM"/>
    </source>
</evidence>